<evidence type="ECO:0000313" key="3">
    <source>
        <dbReference type="Proteomes" id="UP000054270"/>
    </source>
</evidence>
<feature type="compositionally biased region" description="Basic and acidic residues" evidence="1">
    <location>
        <begin position="1046"/>
        <end position="1069"/>
    </location>
</feature>
<organism evidence="2 3">
    <name type="scientific">Hypholoma sublateritium (strain FD-334 SS-4)</name>
    <dbReference type="NCBI Taxonomy" id="945553"/>
    <lineage>
        <taxon>Eukaryota</taxon>
        <taxon>Fungi</taxon>
        <taxon>Dikarya</taxon>
        <taxon>Basidiomycota</taxon>
        <taxon>Agaricomycotina</taxon>
        <taxon>Agaricomycetes</taxon>
        <taxon>Agaricomycetidae</taxon>
        <taxon>Agaricales</taxon>
        <taxon>Agaricineae</taxon>
        <taxon>Strophariaceae</taxon>
        <taxon>Hypholoma</taxon>
    </lineage>
</organism>
<protein>
    <submittedName>
        <fullName evidence="2">Uncharacterized protein</fullName>
    </submittedName>
</protein>
<sequence length="1096" mass="124096">MDHTLAAAEERKRLERESAEFDLWHGADFLAEDSVNDAEVLLDELEQDDILSELLRNAHINAPDVADVLAEEPQGSKQSKTHDNSWSPYGSKMIFLLDILDNLPRLRISNTLMNAFLWVLREGGARDVPTLYHLRQVQASLRQSTGMSTTQHKSSKGNVYSMNDPRALVAMDWANPAVCDHIHRYPVIPQDNIVSEVYHAQKWRKDVDPHLLSPMYDAGDCHYYIDEVARLKNGSFVIPVRWLEDEGGNVCSDAYAVQFDQQGAANVADGKTVVVQASDLQDNFLHLKDIGLLPLWNSTSIESGYPARMPNPDRVLAEGDPLYCSWIDVFGDDVSANRSKSWNKHWSIYITHRNLPRQFLQQEFYIHFVSTSPVASVPEQFHGIKQIIESTHKNPVKVRHGKSGIQMRFKINVNCGPGDNPGQSEICGHIGGNGNQLCRKCHAGGTHETKESDTGFHDLFKPGEPRTASEIASDVEHQVQLACLGVAQHVQHHQTKTGIKDAYTQHWIDYLIDRARTLRKEHPERTPADIQNELLAWVQERKNDVYNPFLNIPGFDPAVDTPVEILHTILLGIAKYLWHDSHSPWTARQKEIYATRLQSTETSGLSIHAIRANYIMQYANSLIGRQFKTIVQVNTFHVYDLVDATRFLLTKAVGELTALLWIPEISNMEEYLSDVEIAAANVLDLFAIIDPSKMTCKLKLHLLVHLKEDIRRFGPLVGVATETFECFHGIFRFCSIYSNHLAPSRDIAFQLASQELLKNRLTGGWWLAGDGEWRRSGVSVRNFIHEHPTLQALVGWTSNEKPVSSFKLEPLKRDANRKIDSRKYVPWHQTKGAKAMNTAEDVNSLWTTCRFVIANSGDQCLAGSWIFATSPFNASQINYLDLLNSMSFRNQATQSVTGRIVEILAEHRGKRAVVVLDLFEVCSNRHEIFGMPMLARRHEQPIYAIIPSKEIAFLYNVQHDCPLANCTASGRQPLIQERVQSGLFKTYIEHKPIERFVINTHAFHNVHRLRAALQRSLVAPIPLYPPEIRREKHNEFARRLRATQKAKLDARAAQKKKGEKDTADSDRMESAIPKKRARSDTEAEEAGADKDMSTAV</sequence>
<dbReference type="STRING" id="945553.A0A0D2P6X6"/>
<evidence type="ECO:0000313" key="2">
    <source>
        <dbReference type="EMBL" id="KJA16145.1"/>
    </source>
</evidence>
<feature type="compositionally biased region" description="Basic and acidic residues" evidence="1">
    <location>
        <begin position="1087"/>
        <end position="1096"/>
    </location>
</feature>
<feature type="region of interest" description="Disordered" evidence="1">
    <location>
        <begin position="1043"/>
        <end position="1096"/>
    </location>
</feature>
<accession>A0A0D2P6X6</accession>
<dbReference type="AlphaFoldDB" id="A0A0D2P6X6"/>
<dbReference type="OrthoDB" id="2506088at2759"/>
<dbReference type="PANTHER" id="PTHR31912">
    <property type="entry name" value="IP13529P"/>
    <property type="match status" value="1"/>
</dbReference>
<name>A0A0D2P6X6_HYPSF</name>
<dbReference type="PANTHER" id="PTHR31912:SF34">
    <property type="entry name" value="NOTOCHORD-RELATED PROTEIN"/>
    <property type="match status" value="1"/>
</dbReference>
<dbReference type="EMBL" id="KN817627">
    <property type="protein sequence ID" value="KJA16145.1"/>
    <property type="molecule type" value="Genomic_DNA"/>
</dbReference>
<reference evidence="3" key="1">
    <citation type="submission" date="2014-04" db="EMBL/GenBank/DDBJ databases">
        <title>Evolutionary Origins and Diversification of the Mycorrhizal Mutualists.</title>
        <authorList>
            <consortium name="DOE Joint Genome Institute"/>
            <consortium name="Mycorrhizal Genomics Consortium"/>
            <person name="Kohler A."/>
            <person name="Kuo A."/>
            <person name="Nagy L.G."/>
            <person name="Floudas D."/>
            <person name="Copeland A."/>
            <person name="Barry K.W."/>
            <person name="Cichocki N."/>
            <person name="Veneault-Fourrey C."/>
            <person name="LaButti K."/>
            <person name="Lindquist E.A."/>
            <person name="Lipzen A."/>
            <person name="Lundell T."/>
            <person name="Morin E."/>
            <person name="Murat C."/>
            <person name="Riley R."/>
            <person name="Ohm R."/>
            <person name="Sun H."/>
            <person name="Tunlid A."/>
            <person name="Henrissat B."/>
            <person name="Grigoriev I.V."/>
            <person name="Hibbett D.S."/>
            <person name="Martin F."/>
        </authorList>
    </citation>
    <scope>NUCLEOTIDE SEQUENCE [LARGE SCALE GENOMIC DNA]</scope>
    <source>
        <strain evidence="3">FD-334 SS-4</strain>
    </source>
</reference>
<dbReference type="OMA" id="NAHINAP"/>
<evidence type="ECO:0000256" key="1">
    <source>
        <dbReference type="SAM" id="MobiDB-lite"/>
    </source>
</evidence>
<proteinExistence type="predicted"/>
<keyword evidence="3" id="KW-1185">Reference proteome</keyword>
<gene>
    <name evidence="2" type="ORF">HYPSUDRAFT_148142</name>
</gene>
<dbReference type="Proteomes" id="UP000054270">
    <property type="component" value="Unassembled WGS sequence"/>
</dbReference>